<dbReference type="InterPro" id="IPR000878">
    <property type="entry name" value="4pyrrol_Mease"/>
</dbReference>
<evidence type="ECO:0000259" key="6">
    <source>
        <dbReference type="Pfam" id="PF00590"/>
    </source>
</evidence>
<proteinExistence type="inferred from homology"/>
<keyword evidence="2" id="KW-0698">rRNA processing</keyword>
<dbReference type="InterPro" id="IPR018063">
    <property type="entry name" value="SAM_MeTrfase_RsmI_CS"/>
</dbReference>
<dbReference type="FunFam" id="3.40.1010.10:FF:000007">
    <property type="entry name" value="Ribosomal RNA small subunit methyltransferase I"/>
    <property type="match status" value="1"/>
</dbReference>
<evidence type="ECO:0000256" key="1">
    <source>
        <dbReference type="ARBA" id="ARBA00022490"/>
    </source>
</evidence>
<feature type="domain" description="Tetrapyrrole methylase" evidence="6">
    <location>
        <begin position="4"/>
        <end position="203"/>
    </location>
</feature>
<keyword evidence="4" id="KW-0808">Transferase</keyword>
<organism evidence="8">
    <name type="scientific">marine metagenome</name>
    <dbReference type="NCBI Taxonomy" id="408172"/>
    <lineage>
        <taxon>unclassified sequences</taxon>
        <taxon>metagenomes</taxon>
        <taxon>ecological metagenomes</taxon>
    </lineage>
</organism>
<dbReference type="AlphaFoldDB" id="A0A381X2X3"/>
<dbReference type="HAMAP" id="MF_01877">
    <property type="entry name" value="16SrRNA_methyltr_I"/>
    <property type="match status" value="1"/>
</dbReference>
<dbReference type="GO" id="GO:0006364">
    <property type="term" value="P:rRNA processing"/>
    <property type="evidence" value="ECO:0007669"/>
    <property type="project" value="UniProtKB-KW"/>
</dbReference>
<feature type="domain" description="RsmI HTH" evidence="7">
    <location>
        <begin position="235"/>
        <end position="276"/>
    </location>
</feature>
<dbReference type="GO" id="GO:0032259">
    <property type="term" value="P:methylation"/>
    <property type="evidence" value="ECO:0007669"/>
    <property type="project" value="UniProtKB-KW"/>
</dbReference>
<dbReference type="Gene3D" id="3.40.1010.10">
    <property type="entry name" value="Cobalt-precorrin-4 Transmethylase, Domain 1"/>
    <property type="match status" value="1"/>
</dbReference>
<dbReference type="Pfam" id="PF23016">
    <property type="entry name" value="RsmI_C"/>
    <property type="match status" value="1"/>
</dbReference>
<dbReference type="EMBL" id="UINC01013730">
    <property type="protein sequence ID" value="SVA59114.1"/>
    <property type="molecule type" value="Genomic_DNA"/>
</dbReference>
<dbReference type="InterPro" id="IPR014777">
    <property type="entry name" value="4pyrrole_Mease_sub1"/>
</dbReference>
<dbReference type="NCBIfam" id="TIGR00096">
    <property type="entry name" value="16S rRNA (cytidine(1402)-2'-O)-methyltransferase"/>
    <property type="match status" value="1"/>
</dbReference>
<dbReference type="InterPro" id="IPR014776">
    <property type="entry name" value="4pyrrole_Mease_sub2"/>
</dbReference>
<dbReference type="Pfam" id="PF00590">
    <property type="entry name" value="TP_methylase"/>
    <property type="match status" value="1"/>
</dbReference>
<dbReference type="FunFam" id="3.30.950.10:FF:000002">
    <property type="entry name" value="Ribosomal RNA small subunit methyltransferase I"/>
    <property type="match status" value="1"/>
</dbReference>
<dbReference type="PROSITE" id="PS01296">
    <property type="entry name" value="RSMI"/>
    <property type="match status" value="1"/>
</dbReference>
<name>A0A381X2X3_9ZZZZ</name>
<dbReference type="Gene3D" id="3.30.950.10">
    <property type="entry name" value="Methyltransferase, Cobalt-precorrin-4 Transmethylase, Domain 2"/>
    <property type="match status" value="1"/>
</dbReference>
<dbReference type="SUPFAM" id="SSF53790">
    <property type="entry name" value="Tetrapyrrole methylase"/>
    <property type="match status" value="1"/>
</dbReference>
<dbReference type="PIRSF" id="PIRSF005917">
    <property type="entry name" value="MTase_YraL"/>
    <property type="match status" value="1"/>
</dbReference>
<dbReference type="GO" id="GO:0008168">
    <property type="term" value="F:methyltransferase activity"/>
    <property type="evidence" value="ECO:0007669"/>
    <property type="project" value="UniProtKB-KW"/>
</dbReference>
<evidence type="ECO:0000259" key="7">
    <source>
        <dbReference type="Pfam" id="PF23016"/>
    </source>
</evidence>
<dbReference type="InterPro" id="IPR008189">
    <property type="entry name" value="rRNA_ssu_MeTfrase_I"/>
</dbReference>
<gene>
    <name evidence="8" type="ORF">METZ01_LOCUS111968</name>
</gene>
<dbReference type="CDD" id="cd11648">
    <property type="entry name" value="RsmI"/>
    <property type="match status" value="1"/>
</dbReference>
<evidence type="ECO:0000256" key="4">
    <source>
        <dbReference type="ARBA" id="ARBA00022679"/>
    </source>
</evidence>
<dbReference type="InterPro" id="IPR035996">
    <property type="entry name" value="4pyrrol_Methylase_sf"/>
</dbReference>
<keyword evidence="1" id="KW-0963">Cytoplasm</keyword>
<dbReference type="InterPro" id="IPR053910">
    <property type="entry name" value="RsmI_HTH"/>
</dbReference>
<dbReference type="PANTHER" id="PTHR46111:SF1">
    <property type="entry name" value="RIBOSOMAL RNA SMALL SUBUNIT METHYLTRANSFERASE I"/>
    <property type="match status" value="1"/>
</dbReference>
<protein>
    <submittedName>
        <fullName evidence="8">Uncharacterized protein</fullName>
    </submittedName>
</protein>
<keyword evidence="5" id="KW-0949">S-adenosyl-L-methionine</keyword>
<reference evidence="8" key="1">
    <citation type="submission" date="2018-05" db="EMBL/GenBank/DDBJ databases">
        <authorList>
            <person name="Lanie J.A."/>
            <person name="Ng W.-L."/>
            <person name="Kazmierczak K.M."/>
            <person name="Andrzejewski T.M."/>
            <person name="Davidsen T.M."/>
            <person name="Wayne K.J."/>
            <person name="Tettelin H."/>
            <person name="Glass J.I."/>
            <person name="Rusch D."/>
            <person name="Podicherti R."/>
            <person name="Tsui H.-C.T."/>
            <person name="Winkler M.E."/>
        </authorList>
    </citation>
    <scope>NUCLEOTIDE SEQUENCE</scope>
</reference>
<evidence type="ECO:0000256" key="3">
    <source>
        <dbReference type="ARBA" id="ARBA00022603"/>
    </source>
</evidence>
<keyword evidence="3" id="KW-0489">Methyltransferase</keyword>
<evidence type="ECO:0000256" key="2">
    <source>
        <dbReference type="ARBA" id="ARBA00022552"/>
    </source>
</evidence>
<sequence length="278" mass="31261">MSGLYLVSTPIGNLQDITLRAIETFKIADLVFAEDTRVTKKLFSHLGIKKKIHLLNEQNEEKVTEKILTELFNEKTVALVSDAGTPLISDPGFRLVKKARAHSFDVIPIPGCCAAIAALTASGMATNRFYFHGFLPKAESEKLKELEQLSTRQETMIFYESVHRLQATIKTMSQVFGEGRKGVVCKEITKLHEHFIGDTLAKIEAFISDNPTKIRGEFVLIIDGVKHQKGSIDFVQVDKILMELLSEMSIKRAVKICRIITGYSRNDIYNRALEIKPH</sequence>
<evidence type="ECO:0000313" key="8">
    <source>
        <dbReference type="EMBL" id="SVA59114.1"/>
    </source>
</evidence>
<accession>A0A381X2X3</accession>
<evidence type="ECO:0000256" key="5">
    <source>
        <dbReference type="ARBA" id="ARBA00022691"/>
    </source>
</evidence>
<dbReference type="PANTHER" id="PTHR46111">
    <property type="entry name" value="RIBOSOMAL RNA SMALL SUBUNIT METHYLTRANSFERASE I"/>
    <property type="match status" value="1"/>
</dbReference>